<dbReference type="Gene3D" id="3.40.50.1780">
    <property type="match status" value="1"/>
</dbReference>
<dbReference type="InterPro" id="IPR017900">
    <property type="entry name" value="4Fe4S_Fe_S_CS"/>
</dbReference>
<feature type="domain" description="4Fe-4S His(Cys)3-ligated-type" evidence="9">
    <location>
        <begin position="86"/>
        <end position="125"/>
    </location>
</feature>
<dbReference type="NCBIfam" id="TIGR02512">
    <property type="entry name" value="FeFe_hydrog_A"/>
    <property type="match status" value="1"/>
</dbReference>
<evidence type="ECO:0000256" key="4">
    <source>
        <dbReference type="ARBA" id="ARBA00022737"/>
    </source>
</evidence>
<dbReference type="GO" id="GO:0051539">
    <property type="term" value="F:4 iron, 4 sulfur cluster binding"/>
    <property type="evidence" value="ECO:0007669"/>
    <property type="project" value="UniProtKB-KW"/>
</dbReference>
<dbReference type="PROSITE" id="PS00198">
    <property type="entry name" value="4FE4S_FER_1"/>
    <property type="match status" value="1"/>
</dbReference>
<feature type="domain" description="4Fe-4S ferredoxin-type" evidence="8">
    <location>
        <begin position="188"/>
        <end position="217"/>
    </location>
</feature>
<dbReference type="SUPFAM" id="SSF54862">
    <property type="entry name" value="4Fe-4S ferredoxins"/>
    <property type="match status" value="1"/>
</dbReference>
<dbReference type="GO" id="GO:0050583">
    <property type="term" value="F:hydrogen dehydrogenase (NADP+) activity"/>
    <property type="evidence" value="ECO:0007669"/>
    <property type="project" value="UniProtKB-EC"/>
</dbReference>
<evidence type="ECO:0000256" key="2">
    <source>
        <dbReference type="ARBA" id="ARBA00022485"/>
    </source>
</evidence>
<dbReference type="SMART" id="SM00902">
    <property type="entry name" value="Fe_hyd_SSU"/>
    <property type="match status" value="1"/>
</dbReference>
<reference evidence="10" key="1">
    <citation type="submission" date="2019-08" db="EMBL/GenBank/DDBJ databases">
        <authorList>
            <person name="Kucharzyk K."/>
            <person name="Murdoch R.W."/>
            <person name="Higgins S."/>
            <person name="Loffler F."/>
        </authorList>
    </citation>
    <scope>NUCLEOTIDE SEQUENCE</scope>
</reference>
<dbReference type="InterPro" id="IPR036249">
    <property type="entry name" value="Thioredoxin-like_sf"/>
</dbReference>
<dbReference type="Pfam" id="PF10588">
    <property type="entry name" value="NADH-G_4Fe-4S_3"/>
    <property type="match status" value="1"/>
</dbReference>
<dbReference type="Gene3D" id="3.30.70.20">
    <property type="match status" value="1"/>
</dbReference>
<dbReference type="InterPro" id="IPR036991">
    <property type="entry name" value="Fe_hydrogenase_ssu_sf"/>
</dbReference>
<dbReference type="PROSITE" id="PS51379">
    <property type="entry name" value="4FE4S_FER_2"/>
    <property type="match status" value="2"/>
</dbReference>
<dbReference type="CDD" id="cd02980">
    <property type="entry name" value="TRX_Fd_family"/>
    <property type="match status" value="1"/>
</dbReference>
<dbReference type="SUPFAM" id="SSF54292">
    <property type="entry name" value="2Fe-2S ferredoxin-like"/>
    <property type="match status" value="1"/>
</dbReference>
<dbReference type="GO" id="GO:0042773">
    <property type="term" value="P:ATP synthesis coupled electron transport"/>
    <property type="evidence" value="ECO:0007669"/>
    <property type="project" value="InterPro"/>
</dbReference>
<feature type="domain" description="2Fe-2S ferredoxin-type" evidence="7">
    <location>
        <begin position="3"/>
        <end position="86"/>
    </location>
</feature>
<dbReference type="Pfam" id="PF02256">
    <property type="entry name" value="Fe_hyd_SSU"/>
    <property type="match status" value="1"/>
</dbReference>
<dbReference type="GO" id="GO:0008901">
    <property type="term" value="F:ferredoxin hydrogenase activity"/>
    <property type="evidence" value="ECO:0007669"/>
    <property type="project" value="InterPro"/>
</dbReference>
<dbReference type="InterPro" id="IPR003149">
    <property type="entry name" value="Fe_hydrogenase_ssu"/>
</dbReference>
<dbReference type="InterPro" id="IPR036010">
    <property type="entry name" value="2Fe-2S_ferredoxin-like_sf"/>
</dbReference>
<dbReference type="InterPro" id="IPR017896">
    <property type="entry name" value="4Fe4S_Fe-S-bd"/>
</dbReference>
<dbReference type="PROSITE" id="PS00641">
    <property type="entry name" value="COMPLEX1_75K_1"/>
    <property type="match status" value="1"/>
</dbReference>
<keyword evidence="5" id="KW-0408">Iron</keyword>
<dbReference type="Gene3D" id="3.40.30.10">
    <property type="entry name" value="Glutaredoxin"/>
    <property type="match status" value="1"/>
</dbReference>
<dbReference type="InterPro" id="IPR001041">
    <property type="entry name" value="2Fe-2S_ferredoxin-type"/>
</dbReference>
<evidence type="ECO:0000256" key="1">
    <source>
        <dbReference type="ARBA" id="ARBA00001966"/>
    </source>
</evidence>
<protein>
    <submittedName>
        <fullName evidence="10">NADP-reducing hydrogenase subunit HndD</fullName>
        <ecNumber evidence="10">1.12.1.3</ecNumber>
    </submittedName>
</protein>
<dbReference type="GO" id="GO:0008137">
    <property type="term" value="F:NADH dehydrogenase (ubiquinone) activity"/>
    <property type="evidence" value="ECO:0007669"/>
    <property type="project" value="InterPro"/>
</dbReference>
<keyword evidence="2" id="KW-0004">4Fe-4S</keyword>
<dbReference type="SMART" id="SM00929">
    <property type="entry name" value="NADH-G_4Fe-4S_3"/>
    <property type="match status" value="1"/>
</dbReference>
<dbReference type="PROSITE" id="PS51839">
    <property type="entry name" value="4FE4S_HC3"/>
    <property type="match status" value="1"/>
</dbReference>
<dbReference type="InterPro" id="IPR004108">
    <property type="entry name" value="Fe_hydrogenase_lsu_C"/>
</dbReference>
<feature type="domain" description="4Fe-4S ferredoxin-type" evidence="8">
    <location>
        <begin position="145"/>
        <end position="175"/>
    </location>
</feature>
<dbReference type="Gene3D" id="4.10.260.20">
    <property type="entry name" value="Iron hydrogenase, small subunit"/>
    <property type="match status" value="1"/>
</dbReference>
<dbReference type="SUPFAM" id="SSF52833">
    <property type="entry name" value="Thioredoxin-like"/>
    <property type="match status" value="1"/>
</dbReference>
<comment type="cofactor">
    <cofactor evidence="1">
        <name>[4Fe-4S] cluster</name>
        <dbReference type="ChEBI" id="CHEBI:49883"/>
    </cofactor>
</comment>
<dbReference type="GO" id="GO:0016020">
    <property type="term" value="C:membrane"/>
    <property type="evidence" value="ECO:0007669"/>
    <property type="project" value="InterPro"/>
</dbReference>
<evidence type="ECO:0000259" key="8">
    <source>
        <dbReference type="PROSITE" id="PS51379"/>
    </source>
</evidence>
<dbReference type="EMBL" id="VSSQ01000841">
    <property type="protein sequence ID" value="MPM02056.1"/>
    <property type="molecule type" value="Genomic_DNA"/>
</dbReference>
<evidence type="ECO:0000256" key="6">
    <source>
        <dbReference type="ARBA" id="ARBA00023014"/>
    </source>
</evidence>
<dbReference type="Pfam" id="PF02906">
    <property type="entry name" value="Fe_hyd_lg_C"/>
    <property type="match status" value="1"/>
</dbReference>
<dbReference type="EC" id="1.12.1.3" evidence="10"/>
<evidence type="ECO:0000256" key="5">
    <source>
        <dbReference type="ARBA" id="ARBA00023004"/>
    </source>
</evidence>
<keyword evidence="4" id="KW-0677">Repeat</keyword>
<sequence>MKNQTTMETKGFVNIDGTDVPFDNEKNLLEVIRKAGIEMPTFCYHSHLSVYGACRLCIADIDGMGIQATCSIKPAPGMKVHTNTADVRKIRKVNLELLLANHKIDCPSCSRSNNCKLQDLARRLNVNEIRFKKTEMDLPVDRESHSIIRDPNKCVLCGDCVRACKEMQSVGAIDFINRGARTIVGPAFDKSLNDVECVYCGQCVSACPVGALVPKSEVESVWDSIHNSEKVVVAQLAPAVRVALGEGFGMEPGAISTGQIVAALKHIGFNQVYDTSFAADLTVLEEATEFLQRKMSGEKLPQFTSCCPGWVKFAEQYYPQLLPNLSSCKSPQQMFGSVAKEILPGILGVKPENLVVVSIMPCTAKKFEARREEFINNGMQDVDFVLSTDELGRMIHETGINFRTIRPESFDLPLGFKTGAGVIFGNTGGVSEAVLRFAYEKLTGETLIDTDIRQVRGEDGIRTVEMTLGKTKLKLGIAHTLGNARRICDQVLTGESGYDLIEVMACPGGCIAGGGQPVSFDPQFREKRTQGLYNADKQLELHKSQDNPYIKELYKSFLIEPGSEKSHHLLHTTYKSRKRINDQVINIRNTEHPKIEVYVCVGTNCYIRGAHKLLNDLADYVSENRLEDIVGFEGQEEMVDVKATFCFERCQRGPVMRVNDKVLEHATFEKAKQLLDEEIKRMGLLVNQ</sequence>
<name>A0A644WDX2_9ZZZZ</name>
<evidence type="ECO:0000313" key="10">
    <source>
        <dbReference type="EMBL" id="MPM02056.1"/>
    </source>
</evidence>
<dbReference type="CDD" id="cd00207">
    <property type="entry name" value="fer2"/>
    <property type="match status" value="1"/>
</dbReference>
<proteinExistence type="predicted"/>
<keyword evidence="10" id="KW-0560">Oxidoreductase</keyword>
<dbReference type="InterPro" id="IPR049830">
    <property type="entry name" value="HndD"/>
</dbReference>
<comment type="caution">
    <text evidence="10">The sequence shown here is derived from an EMBL/GenBank/DDBJ whole genome shotgun (WGS) entry which is preliminary data.</text>
</comment>
<evidence type="ECO:0000259" key="9">
    <source>
        <dbReference type="PROSITE" id="PS51839"/>
    </source>
</evidence>
<dbReference type="SUPFAM" id="SSF53920">
    <property type="entry name" value="Fe-only hydrogenase"/>
    <property type="match status" value="1"/>
</dbReference>
<dbReference type="FunFam" id="3.30.70.20:FF:000035">
    <property type="entry name" value="Iron hydrogenase 1"/>
    <property type="match status" value="1"/>
</dbReference>
<dbReference type="InterPro" id="IPR019574">
    <property type="entry name" value="NADH_UbQ_OxRdtase_Gsu_4Fe4S-bd"/>
</dbReference>
<accession>A0A644WDX2</accession>
<evidence type="ECO:0000259" key="7">
    <source>
        <dbReference type="PROSITE" id="PS51085"/>
    </source>
</evidence>
<dbReference type="InterPro" id="IPR013352">
    <property type="entry name" value="Fe_hydrogenase_subset"/>
</dbReference>
<organism evidence="10">
    <name type="scientific">bioreactor metagenome</name>
    <dbReference type="NCBI Taxonomy" id="1076179"/>
    <lineage>
        <taxon>unclassified sequences</taxon>
        <taxon>metagenomes</taxon>
        <taxon>ecological metagenomes</taxon>
    </lineage>
</organism>
<dbReference type="GO" id="GO:0005506">
    <property type="term" value="F:iron ion binding"/>
    <property type="evidence" value="ECO:0007669"/>
    <property type="project" value="InterPro"/>
</dbReference>
<dbReference type="Gene3D" id="3.40.950.10">
    <property type="entry name" value="Fe-only Hydrogenase (Larger Subunit), Chain L, domain 3"/>
    <property type="match status" value="1"/>
</dbReference>
<evidence type="ECO:0000256" key="3">
    <source>
        <dbReference type="ARBA" id="ARBA00022723"/>
    </source>
</evidence>
<dbReference type="InterPro" id="IPR050340">
    <property type="entry name" value="Cytosolic_Fe-S_CAF"/>
</dbReference>
<dbReference type="Gene3D" id="3.10.20.740">
    <property type="match status" value="1"/>
</dbReference>
<keyword evidence="6" id="KW-0411">Iron-sulfur</keyword>
<keyword evidence="3" id="KW-0479">Metal-binding</keyword>
<dbReference type="Pfam" id="PF01257">
    <property type="entry name" value="2Fe-2S_thioredx"/>
    <property type="match status" value="1"/>
</dbReference>
<dbReference type="InterPro" id="IPR000283">
    <property type="entry name" value="NADH_UbQ_OxRdtase_75kDa_su_CS"/>
</dbReference>
<dbReference type="PROSITE" id="PS51085">
    <property type="entry name" value="2FE2S_FER_2"/>
    <property type="match status" value="1"/>
</dbReference>
<dbReference type="AlphaFoldDB" id="A0A644WDX2"/>
<dbReference type="InterPro" id="IPR009016">
    <property type="entry name" value="Fe_hydrogenase"/>
</dbReference>
<dbReference type="PANTHER" id="PTHR11615">
    <property type="entry name" value="NITRATE, FORMATE, IRON DEHYDROGENASE"/>
    <property type="match status" value="1"/>
</dbReference>
<dbReference type="Pfam" id="PF12838">
    <property type="entry name" value="Fer4_7"/>
    <property type="match status" value="1"/>
</dbReference>
<gene>
    <name evidence="10" type="primary">hndD_15</name>
    <name evidence="10" type="ORF">SDC9_48301</name>
</gene>
<dbReference type="NCBIfam" id="NF040763">
    <property type="entry name" value="FeFe_hydrog_A6"/>
    <property type="match status" value="1"/>
</dbReference>
<dbReference type="Pfam" id="PF13510">
    <property type="entry name" value="Fer2_4"/>
    <property type="match status" value="1"/>
</dbReference>